<proteinExistence type="predicted"/>
<dbReference type="AlphaFoldDB" id="A0A388LQ43"/>
<comment type="caution">
    <text evidence="1">The sequence shown here is derived from an EMBL/GenBank/DDBJ whole genome shotgun (WGS) entry which is preliminary data.</text>
</comment>
<accession>A0A388LQ43</accession>
<dbReference type="Gramene" id="GBG84391">
    <property type="protein sequence ID" value="GBG84391"/>
    <property type="gene ID" value="CBR_g38364"/>
</dbReference>
<organism evidence="1 2">
    <name type="scientific">Chara braunii</name>
    <name type="common">Braun's stonewort</name>
    <dbReference type="NCBI Taxonomy" id="69332"/>
    <lineage>
        <taxon>Eukaryota</taxon>
        <taxon>Viridiplantae</taxon>
        <taxon>Streptophyta</taxon>
        <taxon>Charophyceae</taxon>
        <taxon>Charales</taxon>
        <taxon>Characeae</taxon>
        <taxon>Chara</taxon>
    </lineage>
</organism>
<evidence type="ECO:0000313" key="1">
    <source>
        <dbReference type="EMBL" id="GBG84391.1"/>
    </source>
</evidence>
<keyword evidence="2" id="KW-1185">Reference proteome</keyword>
<gene>
    <name evidence="1" type="ORF">CBR_g38364</name>
</gene>
<reference evidence="1 2" key="1">
    <citation type="journal article" date="2018" name="Cell">
        <title>The Chara Genome: Secondary Complexity and Implications for Plant Terrestrialization.</title>
        <authorList>
            <person name="Nishiyama T."/>
            <person name="Sakayama H."/>
            <person name="Vries J.D."/>
            <person name="Buschmann H."/>
            <person name="Saint-Marcoux D."/>
            <person name="Ullrich K.K."/>
            <person name="Haas F.B."/>
            <person name="Vanderstraeten L."/>
            <person name="Becker D."/>
            <person name="Lang D."/>
            <person name="Vosolsobe S."/>
            <person name="Rombauts S."/>
            <person name="Wilhelmsson P.K.I."/>
            <person name="Janitza P."/>
            <person name="Kern R."/>
            <person name="Heyl A."/>
            <person name="Rumpler F."/>
            <person name="Villalobos L.I.A.C."/>
            <person name="Clay J.M."/>
            <person name="Skokan R."/>
            <person name="Toyoda A."/>
            <person name="Suzuki Y."/>
            <person name="Kagoshima H."/>
            <person name="Schijlen E."/>
            <person name="Tajeshwar N."/>
            <person name="Catarino B."/>
            <person name="Hetherington A.J."/>
            <person name="Saltykova A."/>
            <person name="Bonnot C."/>
            <person name="Breuninger H."/>
            <person name="Symeonidi A."/>
            <person name="Radhakrishnan G.V."/>
            <person name="Van Nieuwerburgh F."/>
            <person name="Deforce D."/>
            <person name="Chang C."/>
            <person name="Karol K.G."/>
            <person name="Hedrich R."/>
            <person name="Ulvskov P."/>
            <person name="Glockner G."/>
            <person name="Delwiche C.F."/>
            <person name="Petrasek J."/>
            <person name="Van de Peer Y."/>
            <person name="Friml J."/>
            <person name="Beilby M."/>
            <person name="Dolan L."/>
            <person name="Kohara Y."/>
            <person name="Sugano S."/>
            <person name="Fujiyama A."/>
            <person name="Delaux P.-M."/>
            <person name="Quint M."/>
            <person name="TheiBen G."/>
            <person name="Hagemann M."/>
            <person name="Harholt J."/>
            <person name="Dunand C."/>
            <person name="Zachgo S."/>
            <person name="Langdale J."/>
            <person name="Maumus F."/>
            <person name="Straeten D.V.D."/>
            <person name="Gould S.B."/>
            <person name="Rensing S.A."/>
        </authorList>
    </citation>
    <scope>NUCLEOTIDE SEQUENCE [LARGE SCALE GENOMIC DNA]</scope>
    <source>
        <strain evidence="1 2">S276</strain>
    </source>
</reference>
<dbReference type="Proteomes" id="UP000265515">
    <property type="component" value="Unassembled WGS sequence"/>
</dbReference>
<sequence>MLLDFRTAFRGSVFERYHVLPIQVATLEAFSDVDDGNFFWELCEFLQYGENADLLKRDDDAFVNKFSKEIRADLHSPDTSMQRAFVDMTKAFANESPELFEELLEKANAEYFSDFDYDDPICTELEIKLRELALLHSNDYLAKIFHRSGMEVGHESDMDLAIKMFDLCTNAQPLDALERRMRILVTEVHLIDFDAVGVGGKHFPLRMLMLNLTDDGYEDHGWFAEVRDRETDILVARAYESALMEETLGLMEQTRLDIVAADVVEQRYEPHGDVPTLQRTSGYFNDRSWKEPDGYDFQWCDDGFCERAGRQRKVFSKLLPEERKLVVEDLVRLRKNSFSRSHDHSISYSSALEFERLIPVAAMLSSLHFREIFAKRTRPCDHFDSVVRRFELRTSTLDESRKRDLVQNVNGFRGVFKGTCWEQLPDDLITWILSHVVRPQRHLFRPPE</sequence>
<dbReference type="EMBL" id="BFEA01000474">
    <property type="protein sequence ID" value="GBG84391.1"/>
    <property type="molecule type" value="Genomic_DNA"/>
</dbReference>
<protein>
    <submittedName>
        <fullName evidence="1">Uncharacterized protein</fullName>
    </submittedName>
</protein>
<name>A0A388LQ43_CHABU</name>
<evidence type="ECO:0000313" key="2">
    <source>
        <dbReference type="Proteomes" id="UP000265515"/>
    </source>
</evidence>